<feature type="compositionally biased region" description="Polar residues" evidence="1">
    <location>
        <begin position="16"/>
        <end position="26"/>
    </location>
</feature>
<feature type="compositionally biased region" description="Basic and acidic residues" evidence="1">
    <location>
        <begin position="1"/>
        <end position="14"/>
    </location>
</feature>
<organism evidence="2 3">
    <name type="scientific">Syntrophus aciditrophicus (strain SB)</name>
    <dbReference type="NCBI Taxonomy" id="56780"/>
    <lineage>
        <taxon>Bacteria</taxon>
        <taxon>Pseudomonadati</taxon>
        <taxon>Thermodesulfobacteriota</taxon>
        <taxon>Syntrophia</taxon>
        <taxon>Syntrophales</taxon>
        <taxon>Syntrophaceae</taxon>
        <taxon>Syntrophus</taxon>
    </lineage>
</organism>
<feature type="region of interest" description="Disordered" evidence="1">
    <location>
        <begin position="1"/>
        <end position="62"/>
    </location>
</feature>
<name>Q2LPH6_SYNAS</name>
<dbReference type="HOGENOM" id="CLU_2620763_0_0_7"/>
<dbReference type="EMBL" id="CP000252">
    <property type="protein sequence ID" value="ABC76390.1"/>
    <property type="molecule type" value="Genomic_DNA"/>
</dbReference>
<evidence type="ECO:0000313" key="2">
    <source>
        <dbReference type="EMBL" id="ABC76390.1"/>
    </source>
</evidence>
<gene>
    <name evidence="2" type="ORF">SYN_02335</name>
</gene>
<reference evidence="2 3" key="1">
    <citation type="journal article" date="2007" name="Proc. Natl. Acad. Sci. U.S.A.">
        <title>The genome of Syntrophus aciditrophicus: life at the thermodynamic limit of microbial growth.</title>
        <authorList>
            <person name="McInerney M.J."/>
            <person name="Rohlin L."/>
            <person name="Mouttaki H."/>
            <person name="Kim U."/>
            <person name="Krupp R.S."/>
            <person name="Rios-Hernandez L."/>
            <person name="Sieber J."/>
            <person name="Struchtemeyer C.G."/>
            <person name="Bhattacharyya A."/>
            <person name="Campbell J.W."/>
            <person name="Gunsalus R.P."/>
        </authorList>
    </citation>
    <scope>NUCLEOTIDE SEQUENCE [LARGE SCALE GENOMIC DNA]</scope>
    <source>
        <strain evidence="2 3">SB</strain>
    </source>
</reference>
<protein>
    <submittedName>
        <fullName evidence="2">Hypothetical cytosolic protein</fullName>
    </submittedName>
</protein>
<keyword evidence="3" id="KW-1185">Reference proteome</keyword>
<accession>Q2LPH6</accession>
<dbReference type="Proteomes" id="UP000001933">
    <property type="component" value="Chromosome"/>
</dbReference>
<dbReference type="AlphaFoldDB" id="Q2LPH6"/>
<dbReference type="InParanoid" id="Q2LPH6"/>
<proteinExistence type="predicted"/>
<dbReference type="KEGG" id="sat:SYN_02335"/>
<evidence type="ECO:0000313" key="3">
    <source>
        <dbReference type="Proteomes" id="UP000001933"/>
    </source>
</evidence>
<evidence type="ECO:0000256" key="1">
    <source>
        <dbReference type="SAM" id="MobiDB-lite"/>
    </source>
</evidence>
<sequence>MRKEEYDYASREEEGTTTGRASTQGRVNHRRNEETSATGEAIDRGTASKRGNAIRHDKHKHRSIEKIGRRIWLCPKLG</sequence>
<feature type="compositionally biased region" description="Basic residues" evidence="1">
    <location>
        <begin position="52"/>
        <end position="62"/>
    </location>
</feature>